<organism evidence="2 3">
    <name type="scientific">Dibothriocephalus latus</name>
    <name type="common">Fish tapeworm</name>
    <name type="synonym">Diphyllobothrium latum</name>
    <dbReference type="NCBI Taxonomy" id="60516"/>
    <lineage>
        <taxon>Eukaryota</taxon>
        <taxon>Metazoa</taxon>
        <taxon>Spiralia</taxon>
        <taxon>Lophotrochozoa</taxon>
        <taxon>Platyhelminthes</taxon>
        <taxon>Cestoda</taxon>
        <taxon>Eucestoda</taxon>
        <taxon>Diphyllobothriidea</taxon>
        <taxon>Diphyllobothriidae</taxon>
        <taxon>Dibothriocephalus</taxon>
    </lineage>
</organism>
<dbReference type="Proteomes" id="UP000281553">
    <property type="component" value="Unassembled WGS sequence"/>
</dbReference>
<dbReference type="PANTHER" id="PTHR46957">
    <property type="entry name" value="CYTOKINE RECEPTOR"/>
    <property type="match status" value="1"/>
</dbReference>
<dbReference type="InterPro" id="IPR003961">
    <property type="entry name" value="FN3_dom"/>
</dbReference>
<accession>A0A3P7LCV7</accession>
<keyword evidence="3" id="KW-1185">Reference proteome</keyword>
<dbReference type="PANTHER" id="PTHR46957:SF3">
    <property type="entry name" value="CYTOKINE RECEPTOR"/>
    <property type="match status" value="1"/>
</dbReference>
<dbReference type="AlphaFoldDB" id="A0A3P7LCV7"/>
<dbReference type="CDD" id="cd00063">
    <property type="entry name" value="FN3"/>
    <property type="match status" value="2"/>
</dbReference>
<dbReference type="SMART" id="SM00060">
    <property type="entry name" value="FN3"/>
    <property type="match status" value="3"/>
</dbReference>
<proteinExistence type="predicted"/>
<dbReference type="Gene3D" id="2.60.40.10">
    <property type="entry name" value="Immunoglobulins"/>
    <property type="match status" value="2"/>
</dbReference>
<evidence type="ECO:0000259" key="1">
    <source>
        <dbReference type="PROSITE" id="PS50853"/>
    </source>
</evidence>
<dbReference type="InterPro" id="IPR013783">
    <property type="entry name" value="Ig-like_fold"/>
</dbReference>
<name>A0A3P7LCV7_DIBLA</name>
<dbReference type="PROSITE" id="PS50853">
    <property type="entry name" value="FN3"/>
    <property type="match status" value="2"/>
</dbReference>
<evidence type="ECO:0000313" key="2">
    <source>
        <dbReference type="EMBL" id="VDN11230.1"/>
    </source>
</evidence>
<feature type="domain" description="Fibronectin type-III" evidence="1">
    <location>
        <begin position="173"/>
        <end position="264"/>
    </location>
</feature>
<dbReference type="EMBL" id="UYRU01051012">
    <property type="protein sequence ID" value="VDN11230.1"/>
    <property type="molecule type" value="Genomic_DNA"/>
</dbReference>
<dbReference type="InterPro" id="IPR036116">
    <property type="entry name" value="FN3_sf"/>
</dbReference>
<dbReference type="InterPro" id="IPR050713">
    <property type="entry name" value="RTP_Phos/Ushers"/>
</dbReference>
<gene>
    <name evidence="2" type="ORF">DILT_LOCUS7061</name>
</gene>
<protein>
    <recommendedName>
        <fullName evidence="1">Fibronectin type-III domain-containing protein</fullName>
    </recommendedName>
</protein>
<feature type="domain" description="Fibronectin type-III" evidence="1">
    <location>
        <begin position="269"/>
        <end position="371"/>
    </location>
</feature>
<dbReference type="GO" id="GO:0016020">
    <property type="term" value="C:membrane"/>
    <property type="evidence" value="ECO:0007669"/>
    <property type="project" value="UniProtKB-SubCell"/>
</dbReference>
<evidence type="ECO:0000313" key="3">
    <source>
        <dbReference type="Proteomes" id="UP000281553"/>
    </source>
</evidence>
<dbReference type="SUPFAM" id="SSF49265">
    <property type="entry name" value="Fibronectin type III"/>
    <property type="match status" value="2"/>
</dbReference>
<reference evidence="2 3" key="1">
    <citation type="submission" date="2018-11" db="EMBL/GenBank/DDBJ databases">
        <authorList>
            <consortium name="Pathogen Informatics"/>
        </authorList>
    </citation>
    <scope>NUCLEOTIDE SEQUENCE [LARGE SCALE GENOMIC DNA]</scope>
</reference>
<sequence>MKPPDGLVVTFKAVAFREGTNRKSCTMFNENNELKCYITKLQPNSVYTVALEACKNEDDCVAYGDSVRIQTRPGAPGYSTLESSASDSLTMSIKPPTDATERDYVYAGTFETSLYTNVFGGGCEMKQLAANSVCQTDLAVPDTYYYFRTFACTLEHMLCTEGPQKSARTKAPGVKLPKPEWVGQTSTNISWTKELSTFHNIRYVFVYAKDYYGYTQQCFSTTRDKCRLKNLRPDTYYTITTSACKNLGFCIASTDSITIRTKKPDYLTTPTNVSVRSLTLTTVNLTWTELQVEDINVRDSIEYMVSLKAINDPKIPDKRVFFSAYPAPIDGNYLVENLYTDVNYSITVSVCASDDVCSYSSKPVTVRTVAKDGYIFKATSIEPLTASVSWHCSKSNPDSELRVLLNSSPTAVCTSADSVGEHTCQVTGLLPSSSNSVKLTRCEKATDACEDLYNLYVRTASGGM</sequence>